<keyword evidence="2" id="KW-0472">Membrane</keyword>
<reference evidence="3 4" key="1">
    <citation type="journal article" date="2021" name="Elife">
        <title>Chloroplast acquisition without the gene transfer in kleptoplastic sea slugs, Plakobranchus ocellatus.</title>
        <authorList>
            <person name="Maeda T."/>
            <person name="Takahashi S."/>
            <person name="Yoshida T."/>
            <person name="Shimamura S."/>
            <person name="Takaki Y."/>
            <person name="Nagai Y."/>
            <person name="Toyoda A."/>
            <person name="Suzuki Y."/>
            <person name="Arimoto A."/>
            <person name="Ishii H."/>
            <person name="Satoh N."/>
            <person name="Nishiyama T."/>
            <person name="Hasebe M."/>
            <person name="Maruyama T."/>
            <person name="Minagawa J."/>
            <person name="Obokata J."/>
            <person name="Shigenobu S."/>
        </authorList>
    </citation>
    <scope>NUCLEOTIDE SEQUENCE [LARGE SCALE GENOMIC DNA]</scope>
</reference>
<keyword evidence="2" id="KW-0812">Transmembrane</keyword>
<accession>A0AAV4D5I1</accession>
<dbReference type="AlphaFoldDB" id="A0AAV4D5I1"/>
<comment type="caution">
    <text evidence="3">The sequence shown here is derived from an EMBL/GenBank/DDBJ whole genome shotgun (WGS) entry which is preliminary data.</text>
</comment>
<gene>
    <name evidence="3" type="ORF">PoB_006590900</name>
</gene>
<name>A0AAV4D5I1_9GAST</name>
<keyword evidence="4" id="KW-1185">Reference proteome</keyword>
<feature type="transmembrane region" description="Helical" evidence="2">
    <location>
        <begin position="73"/>
        <end position="94"/>
    </location>
</feature>
<evidence type="ECO:0000256" key="2">
    <source>
        <dbReference type="SAM" id="Phobius"/>
    </source>
</evidence>
<feature type="transmembrane region" description="Helical" evidence="2">
    <location>
        <begin position="106"/>
        <end position="126"/>
    </location>
</feature>
<feature type="compositionally biased region" description="Low complexity" evidence="1">
    <location>
        <begin position="30"/>
        <end position="42"/>
    </location>
</feature>
<sequence length="314" mass="34087">MAGRQSSTRRDDVSPTKLKHGSIKNGRGPRSSSISASTRRASNQSGRGGKLPHAVRRSRSGCYNPEVRKGIGAVLFALAVPTAVAGIVMAVVAATDDDQNGKYPPAFSAVGPVLLVCAFLLFLTGFSMLSPIIPTAVEHCLSFDNPNSFCRVHCPKLSHFLKPDPTITINRAAMDALKVEPGKSVLKKPTGPPVREYDVPEPFVQMSLPEEISNGIEDNAQPIQRPEASDITQMTVLSEIKGRRAGLKGVRFSEGVISEGPHRTRTVSTSSDSSLLSLRHCKIYPKDETDIWRTDIHIVEKFQNCVGEQMTTEL</sequence>
<protein>
    <submittedName>
        <fullName evidence="3">Uncharacterized protein</fullName>
    </submittedName>
</protein>
<dbReference type="Proteomes" id="UP000735302">
    <property type="component" value="Unassembled WGS sequence"/>
</dbReference>
<proteinExistence type="predicted"/>
<evidence type="ECO:0000313" key="3">
    <source>
        <dbReference type="EMBL" id="GFO39404.1"/>
    </source>
</evidence>
<organism evidence="3 4">
    <name type="scientific">Plakobranchus ocellatus</name>
    <dbReference type="NCBI Taxonomy" id="259542"/>
    <lineage>
        <taxon>Eukaryota</taxon>
        <taxon>Metazoa</taxon>
        <taxon>Spiralia</taxon>
        <taxon>Lophotrochozoa</taxon>
        <taxon>Mollusca</taxon>
        <taxon>Gastropoda</taxon>
        <taxon>Heterobranchia</taxon>
        <taxon>Euthyneura</taxon>
        <taxon>Panpulmonata</taxon>
        <taxon>Sacoglossa</taxon>
        <taxon>Placobranchoidea</taxon>
        <taxon>Plakobranchidae</taxon>
        <taxon>Plakobranchus</taxon>
    </lineage>
</organism>
<dbReference type="EMBL" id="BLXT01007492">
    <property type="protein sequence ID" value="GFO39404.1"/>
    <property type="molecule type" value="Genomic_DNA"/>
</dbReference>
<evidence type="ECO:0000256" key="1">
    <source>
        <dbReference type="SAM" id="MobiDB-lite"/>
    </source>
</evidence>
<evidence type="ECO:0000313" key="4">
    <source>
        <dbReference type="Proteomes" id="UP000735302"/>
    </source>
</evidence>
<keyword evidence="2" id="KW-1133">Transmembrane helix</keyword>
<feature type="region of interest" description="Disordered" evidence="1">
    <location>
        <begin position="1"/>
        <end position="57"/>
    </location>
</feature>